<keyword evidence="8" id="KW-1185">Reference proteome</keyword>
<evidence type="ECO:0000256" key="5">
    <source>
        <dbReference type="ARBA" id="ARBA00023002"/>
    </source>
</evidence>
<dbReference type="EC" id="1.1.1.251" evidence="7"/>
<dbReference type="Gene3D" id="3.90.180.10">
    <property type="entry name" value="Medium-chain alcohol dehydrogenases, catalytic domain"/>
    <property type="match status" value="1"/>
</dbReference>
<evidence type="ECO:0000259" key="6">
    <source>
        <dbReference type="Pfam" id="PF08240"/>
    </source>
</evidence>
<dbReference type="PANTHER" id="PTHR43161:SF26">
    <property type="entry name" value="GALACTITOL 1-PHOSPHATE 5-DEHYDROGENASE"/>
    <property type="match status" value="1"/>
</dbReference>
<dbReference type="SUPFAM" id="SSF50129">
    <property type="entry name" value="GroES-like"/>
    <property type="match status" value="1"/>
</dbReference>
<comment type="similarity">
    <text evidence="2">Belongs to the zinc-containing alcohol dehydrogenase family.</text>
</comment>
<evidence type="ECO:0000256" key="2">
    <source>
        <dbReference type="ARBA" id="ARBA00008072"/>
    </source>
</evidence>
<dbReference type="PROSITE" id="PS00059">
    <property type="entry name" value="ADH_ZINC"/>
    <property type="match status" value="1"/>
</dbReference>
<keyword evidence="5 7" id="KW-0560">Oxidoreductase</keyword>
<dbReference type="InterPro" id="IPR013154">
    <property type="entry name" value="ADH-like_N"/>
</dbReference>
<evidence type="ECO:0000313" key="7">
    <source>
        <dbReference type="EMBL" id="CDL09885.1"/>
    </source>
</evidence>
<keyword evidence="4" id="KW-0862">Zinc</keyword>
<dbReference type="GO" id="GO:0008270">
    <property type="term" value="F:zinc ion binding"/>
    <property type="evidence" value="ECO:0007669"/>
    <property type="project" value="InterPro"/>
</dbReference>
<feature type="domain" description="Alcohol dehydrogenase-like N-terminal" evidence="6">
    <location>
        <begin position="25"/>
        <end position="133"/>
    </location>
</feature>
<accession>W1DMC9</accession>
<evidence type="ECO:0000256" key="3">
    <source>
        <dbReference type="ARBA" id="ARBA00022723"/>
    </source>
</evidence>
<dbReference type="PANTHER" id="PTHR43161">
    <property type="entry name" value="SORBITOL DEHYDROGENASE"/>
    <property type="match status" value="1"/>
</dbReference>
<evidence type="ECO:0000256" key="1">
    <source>
        <dbReference type="ARBA" id="ARBA00001947"/>
    </source>
</evidence>
<dbReference type="EMBL" id="CBWK010000409">
    <property type="protein sequence ID" value="CDL09885.1"/>
    <property type="molecule type" value="Genomic_DNA"/>
</dbReference>
<sequence>MKSVVIHAEGNVCVEERPIPTLQTENDVLVKVVSSGLCGSDIPRIFAKGAHYYPITLGHEFSGYVESYGAAVTDLQPGDAVACVPLLPCFQCPQCQREYFSLCKQYQFVGSRSEGGNAEYVVVKRANLFRLPDQMPIDDGAFIEPITVGLHAFHLAQGCEGKKT</sequence>
<dbReference type="Pfam" id="PF08240">
    <property type="entry name" value="ADH_N"/>
    <property type="match status" value="1"/>
</dbReference>
<protein>
    <submittedName>
        <fullName evidence="7">Galactitol-1-phosphate 5-dehydrogenase</fullName>
        <ecNumber evidence="7">1.1.1.251</ecNumber>
    </submittedName>
</protein>
<keyword evidence="3" id="KW-0479">Metal-binding</keyword>
<name>W1DMC9_KLEPN</name>
<comment type="caution">
    <text evidence="7">The sequence shown here is derived from an EMBL/GenBank/DDBJ whole genome shotgun (WGS) entry which is preliminary data.</text>
</comment>
<reference evidence="7" key="1">
    <citation type="submission" date="2013-10" db="EMBL/GenBank/DDBJ databases">
        <title>Antibiotic resistance diversity of beta-lactamase producers in the General Hospital Vienna.</title>
        <authorList>
            <person name="Barisic I."/>
            <person name="Mitteregger D."/>
            <person name="Hirschl A.M."/>
            <person name="Noehammer C."/>
            <person name="Wiesinger-Mayr H."/>
        </authorList>
    </citation>
    <scope>NUCLEOTIDE SEQUENCE [LARGE SCALE GENOMIC DNA]</scope>
    <source>
        <strain evidence="7">IS43</strain>
    </source>
</reference>
<dbReference type="GO" id="GO:0008868">
    <property type="term" value="F:galactitol-1-phosphate 5-dehydrogenase activity"/>
    <property type="evidence" value="ECO:0007669"/>
    <property type="project" value="UniProtKB-EC"/>
</dbReference>
<dbReference type="Proteomes" id="UP000019183">
    <property type="component" value="Unassembled WGS sequence"/>
</dbReference>
<organism evidence="7 8">
    <name type="scientific">Klebsiella pneumoniae IS43</name>
    <dbReference type="NCBI Taxonomy" id="1432552"/>
    <lineage>
        <taxon>Bacteria</taxon>
        <taxon>Pseudomonadati</taxon>
        <taxon>Pseudomonadota</taxon>
        <taxon>Gammaproteobacteria</taxon>
        <taxon>Enterobacterales</taxon>
        <taxon>Enterobacteriaceae</taxon>
        <taxon>Klebsiella/Raoultella group</taxon>
        <taxon>Klebsiella</taxon>
        <taxon>Klebsiella pneumoniae complex</taxon>
    </lineage>
</organism>
<dbReference type="InterPro" id="IPR011032">
    <property type="entry name" value="GroES-like_sf"/>
</dbReference>
<evidence type="ECO:0000313" key="8">
    <source>
        <dbReference type="Proteomes" id="UP000019183"/>
    </source>
</evidence>
<dbReference type="InterPro" id="IPR002328">
    <property type="entry name" value="ADH_Zn_CS"/>
</dbReference>
<dbReference type="AlphaFoldDB" id="W1DMC9"/>
<comment type="cofactor">
    <cofactor evidence="1">
        <name>Zn(2+)</name>
        <dbReference type="ChEBI" id="CHEBI:29105"/>
    </cofactor>
</comment>
<evidence type="ECO:0000256" key="4">
    <source>
        <dbReference type="ARBA" id="ARBA00022833"/>
    </source>
</evidence>
<proteinExistence type="inferred from homology"/>